<dbReference type="EMBL" id="JAEACQ010000159">
    <property type="protein sequence ID" value="MBL7627317.1"/>
    <property type="molecule type" value="Genomic_DNA"/>
</dbReference>
<comment type="caution">
    <text evidence="2">The sequence shown here is derived from an EMBL/GenBank/DDBJ whole genome shotgun (WGS) entry which is preliminary data.</text>
</comment>
<accession>A0A937UMX1</accession>
<feature type="region of interest" description="Disordered" evidence="1">
    <location>
        <begin position="66"/>
        <end position="87"/>
    </location>
</feature>
<evidence type="ECO:0008006" key="4">
    <source>
        <dbReference type="Google" id="ProtNLM"/>
    </source>
</evidence>
<evidence type="ECO:0000313" key="3">
    <source>
        <dbReference type="Proteomes" id="UP000604475"/>
    </source>
</evidence>
<evidence type="ECO:0000313" key="2">
    <source>
        <dbReference type="EMBL" id="MBL7627317.1"/>
    </source>
</evidence>
<evidence type="ECO:0000256" key="1">
    <source>
        <dbReference type="SAM" id="MobiDB-lite"/>
    </source>
</evidence>
<organism evidence="2 3">
    <name type="scientific">Frankia nepalensis</name>
    <dbReference type="NCBI Taxonomy" id="1836974"/>
    <lineage>
        <taxon>Bacteria</taxon>
        <taxon>Bacillati</taxon>
        <taxon>Actinomycetota</taxon>
        <taxon>Actinomycetes</taxon>
        <taxon>Frankiales</taxon>
        <taxon>Frankiaceae</taxon>
        <taxon>Frankia</taxon>
    </lineage>
</organism>
<sequence length="87" mass="9521">MGDDGDPDPTVSVSVSLHASVIASVRERVGKRGVSAYIERAVRRQIERDNLRELIEASEAIHGKITEEETQAARQELFGSGTRSEKA</sequence>
<dbReference type="AlphaFoldDB" id="A0A937UMX1"/>
<gene>
    <name evidence="2" type="ORF">I7412_09085</name>
</gene>
<dbReference type="RefSeq" id="WP_203003089.1">
    <property type="nucleotide sequence ID" value="NZ_JADWYU010000097.1"/>
</dbReference>
<keyword evidence="3" id="KW-1185">Reference proteome</keyword>
<name>A0A937UMX1_9ACTN</name>
<protein>
    <recommendedName>
        <fullName evidence="4">CopG family transcriptional regulator</fullName>
    </recommendedName>
</protein>
<reference evidence="2" key="1">
    <citation type="submission" date="2020-12" db="EMBL/GenBank/DDBJ databases">
        <title>Genomic characterization of non-nitrogen-fixing Frankia strains.</title>
        <authorList>
            <person name="Carlos-Shanley C."/>
            <person name="Guerra T."/>
            <person name="Hahn D."/>
        </authorList>
    </citation>
    <scope>NUCLEOTIDE SEQUENCE</scope>
    <source>
        <strain evidence="2">CN6</strain>
    </source>
</reference>
<dbReference type="Proteomes" id="UP000604475">
    <property type="component" value="Unassembled WGS sequence"/>
</dbReference>
<proteinExistence type="predicted"/>